<accession>A0A6J5CDF0</accession>
<organism evidence="2 3">
    <name type="scientific">Paraburkholderia rhynchosiae</name>
    <dbReference type="NCBI Taxonomy" id="487049"/>
    <lineage>
        <taxon>Bacteria</taxon>
        <taxon>Pseudomonadati</taxon>
        <taxon>Pseudomonadota</taxon>
        <taxon>Betaproteobacteria</taxon>
        <taxon>Burkholderiales</taxon>
        <taxon>Burkholderiaceae</taxon>
        <taxon>Paraburkholderia</taxon>
    </lineage>
</organism>
<proteinExistence type="predicted"/>
<evidence type="ECO:0000313" key="2">
    <source>
        <dbReference type="EMBL" id="CAB3730887.1"/>
    </source>
</evidence>
<protein>
    <submittedName>
        <fullName evidence="2">Uncharacterized protein</fullName>
    </submittedName>
</protein>
<gene>
    <name evidence="2" type="ORF">LMG27174_05787</name>
</gene>
<feature type="compositionally biased region" description="Polar residues" evidence="1">
    <location>
        <begin position="1"/>
        <end position="11"/>
    </location>
</feature>
<dbReference type="EMBL" id="CADIJZ010000027">
    <property type="protein sequence ID" value="CAB3730887.1"/>
    <property type="molecule type" value="Genomic_DNA"/>
</dbReference>
<dbReference type="Proteomes" id="UP000494205">
    <property type="component" value="Unassembled WGS sequence"/>
</dbReference>
<dbReference type="OrthoDB" id="9938073at2"/>
<sequence length="56" mass="6073">MPVRSKAQNRLMQAAAHDPAVAKKTGVPQKVAKGFVAETHGKKVSKLPEHTKKGRK</sequence>
<feature type="region of interest" description="Disordered" evidence="1">
    <location>
        <begin position="1"/>
        <end position="26"/>
    </location>
</feature>
<name>A0A6J5CDF0_9BURK</name>
<dbReference type="RefSeq" id="WP_158244530.1">
    <property type="nucleotide sequence ID" value="NZ_CADIJZ010000027.1"/>
</dbReference>
<evidence type="ECO:0000313" key="3">
    <source>
        <dbReference type="Proteomes" id="UP000494205"/>
    </source>
</evidence>
<reference evidence="2 3" key="1">
    <citation type="submission" date="2020-04" db="EMBL/GenBank/DDBJ databases">
        <authorList>
            <person name="De Canck E."/>
        </authorList>
    </citation>
    <scope>NUCLEOTIDE SEQUENCE [LARGE SCALE GENOMIC DNA]</scope>
    <source>
        <strain evidence="2 3">LMG 27174</strain>
    </source>
</reference>
<dbReference type="AlphaFoldDB" id="A0A6J5CDF0"/>
<evidence type="ECO:0000256" key="1">
    <source>
        <dbReference type="SAM" id="MobiDB-lite"/>
    </source>
</evidence>